<sequence>MDPSRTIIRVKRKAHQLPIDYLTVNWSKRARCADNESFRSFRRVDRMHRSGSFSILKSDISLLKDINRVSLSASQPDLCASQNEMLEELPQGGTDNPSTYALYDYTLPDSAPDVSAVNESEAEVQTDFYVLAKEDNAPNQDEGMCVGCDELRQDLSANVSEFSFLWAGADEVVDASELESSGSSFNADEPVLDGIL</sequence>
<dbReference type="AlphaFoldDB" id="A0A8J6E177"/>
<evidence type="ECO:0000313" key="2">
    <source>
        <dbReference type="Proteomes" id="UP000717585"/>
    </source>
</evidence>
<comment type="caution">
    <text evidence="1">The sequence shown here is derived from an EMBL/GenBank/DDBJ whole genome shotgun (WGS) entry which is preliminary data.</text>
</comment>
<keyword evidence="2" id="KW-1185">Reference proteome</keyword>
<protein>
    <submittedName>
        <fullName evidence="1">Uncharacterized protein</fullName>
    </submittedName>
</protein>
<organism evidence="1 2">
    <name type="scientific">Carpediemonas membranifera</name>
    <dbReference type="NCBI Taxonomy" id="201153"/>
    <lineage>
        <taxon>Eukaryota</taxon>
        <taxon>Metamonada</taxon>
        <taxon>Carpediemonas-like organisms</taxon>
        <taxon>Carpediemonas</taxon>
    </lineage>
</organism>
<dbReference type="Proteomes" id="UP000717585">
    <property type="component" value="Unassembled WGS sequence"/>
</dbReference>
<evidence type="ECO:0000313" key="1">
    <source>
        <dbReference type="EMBL" id="KAG9395994.1"/>
    </source>
</evidence>
<gene>
    <name evidence="1" type="ORF">J8273_2343</name>
</gene>
<reference evidence="1" key="1">
    <citation type="submission" date="2021-05" db="EMBL/GenBank/DDBJ databases">
        <title>A free-living protist that lacks canonical eukaryotic 1 DNA replication and segregation systems.</title>
        <authorList>
            <person name="Salas-Leiva D.E."/>
            <person name="Tromer E.C."/>
            <person name="Curtis B.A."/>
            <person name="Jerlstrom-Hultqvist J."/>
            <person name="Kolisko M."/>
            <person name="Yi Z."/>
            <person name="Salas-Leiva J.S."/>
            <person name="Gallot-Lavallee L."/>
            <person name="Kops G.J.P.L."/>
            <person name="Archibald J.M."/>
            <person name="Simpson A.G.B."/>
            <person name="Roger A.J."/>
        </authorList>
    </citation>
    <scope>NUCLEOTIDE SEQUENCE</scope>
    <source>
        <strain evidence="1">BICM</strain>
    </source>
</reference>
<proteinExistence type="predicted"/>
<dbReference type="EMBL" id="JAHDYR010000007">
    <property type="protein sequence ID" value="KAG9395994.1"/>
    <property type="molecule type" value="Genomic_DNA"/>
</dbReference>
<name>A0A8J6E177_9EUKA</name>
<accession>A0A8J6E177</accession>